<feature type="domain" description="G-protein coupled receptors family 1 profile" evidence="6">
    <location>
        <begin position="1"/>
        <end position="299"/>
    </location>
</feature>
<dbReference type="CDD" id="cd14978">
    <property type="entry name" value="7tmA_FMRFamide_R-like"/>
    <property type="match status" value="1"/>
</dbReference>
<feature type="transmembrane region" description="Helical" evidence="5">
    <location>
        <begin position="169"/>
        <end position="191"/>
    </location>
</feature>
<evidence type="ECO:0000256" key="2">
    <source>
        <dbReference type="ARBA" id="ARBA00022692"/>
    </source>
</evidence>
<sequence>MRVYIINALLCAMSICDIITMFSYFIYIIRFKLLDDNSSQTWGYPYIWLIFLIAHVTSSIALHTTSLYLSVIMAYIRWTALDRLDAKWINHGALKQILLFTALIVTVISIPTIMVHKIVTVNEALGGDVGNFSEPNSTIYYENLYTVILDDSSIQGCALFRLNLWLTGIMFKALPCLLILWFTIALIYKLCEMSEKRRILRGDTTNRGNFQLLASATPSSTTREEHRVRKMSQNMSIDRTTLMLIIMMVVFLFTELPQGLLAILSAIYPTQVHTMIYVNVGEVLDLLSLINCLTSFIVYCCMSTTYRATVRSIICSFWRRNSRGNHDFLMNNNNIDRKMSKNTQMLLNSYKIQVS</sequence>
<keyword evidence="8" id="KW-1185">Reference proteome</keyword>
<feature type="transmembrane region" description="Helical" evidence="5">
    <location>
        <begin position="97"/>
        <end position="119"/>
    </location>
</feature>
<dbReference type="InterPro" id="IPR053219">
    <property type="entry name" value="GPCR_Dmsr-1"/>
</dbReference>
<comment type="caution">
    <text evidence="7">The sequence shown here is derived from an EMBL/GenBank/DDBJ whole genome shotgun (WGS) entry which is preliminary data.</text>
</comment>
<keyword evidence="2 5" id="KW-0812">Transmembrane</keyword>
<keyword evidence="4 5" id="KW-0472">Membrane</keyword>
<dbReference type="InterPro" id="IPR017452">
    <property type="entry name" value="GPCR_Rhodpsn_7TM"/>
</dbReference>
<keyword evidence="3 5" id="KW-1133">Transmembrane helix</keyword>
<evidence type="ECO:0000256" key="4">
    <source>
        <dbReference type="ARBA" id="ARBA00023136"/>
    </source>
</evidence>
<dbReference type="PROSITE" id="PS50262">
    <property type="entry name" value="G_PROTEIN_RECEP_F1_2"/>
    <property type="match status" value="1"/>
</dbReference>
<accession>A0A9P1IG55</accession>
<dbReference type="OrthoDB" id="5864054at2759"/>
<evidence type="ECO:0000256" key="3">
    <source>
        <dbReference type="ARBA" id="ARBA00022989"/>
    </source>
</evidence>
<dbReference type="Proteomes" id="UP001152747">
    <property type="component" value="Unassembled WGS sequence"/>
</dbReference>
<name>A0A9P1IG55_9PELO</name>
<evidence type="ECO:0000256" key="5">
    <source>
        <dbReference type="SAM" id="Phobius"/>
    </source>
</evidence>
<dbReference type="AlphaFoldDB" id="A0A9P1IG55"/>
<reference evidence="7" key="1">
    <citation type="submission" date="2022-11" db="EMBL/GenBank/DDBJ databases">
        <authorList>
            <person name="Kikuchi T."/>
        </authorList>
    </citation>
    <scope>NUCLEOTIDE SEQUENCE</scope>
    <source>
        <strain evidence="7">PS1010</strain>
    </source>
</reference>
<dbReference type="SUPFAM" id="SSF81321">
    <property type="entry name" value="Family A G protein-coupled receptor-like"/>
    <property type="match status" value="1"/>
</dbReference>
<evidence type="ECO:0000256" key="1">
    <source>
        <dbReference type="ARBA" id="ARBA00004370"/>
    </source>
</evidence>
<feature type="transmembrane region" description="Helical" evidence="5">
    <location>
        <begin position="7"/>
        <end position="27"/>
    </location>
</feature>
<dbReference type="EMBL" id="CANHGI010000003">
    <property type="protein sequence ID" value="CAI5444440.1"/>
    <property type="molecule type" value="Genomic_DNA"/>
</dbReference>
<dbReference type="PANTHER" id="PTHR46273:SF9">
    <property type="entry name" value="G-PROTEIN COUPLED RECEPTORS FAMILY 1 PROFILE DOMAIN-CONTAINING PROTEIN"/>
    <property type="match status" value="1"/>
</dbReference>
<evidence type="ECO:0000259" key="6">
    <source>
        <dbReference type="PROSITE" id="PS50262"/>
    </source>
</evidence>
<evidence type="ECO:0000313" key="8">
    <source>
        <dbReference type="Proteomes" id="UP001152747"/>
    </source>
</evidence>
<feature type="transmembrane region" description="Helical" evidence="5">
    <location>
        <begin position="47"/>
        <end position="76"/>
    </location>
</feature>
<proteinExistence type="predicted"/>
<dbReference type="InterPro" id="IPR019427">
    <property type="entry name" value="7TM_GPCR_serpentine_rcpt_Srw"/>
</dbReference>
<dbReference type="GO" id="GO:0005886">
    <property type="term" value="C:plasma membrane"/>
    <property type="evidence" value="ECO:0007669"/>
    <property type="project" value="TreeGrafter"/>
</dbReference>
<organism evidence="7 8">
    <name type="scientific">Caenorhabditis angaria</name>
    <dbReference type="NCBI Taxonomy" id="860376"/>
    <lineage>
        <taxon>Eukaryota</taxon>
        <taxon>Metazoa</taxon>
        <taxon>Ecdysozoa</taxon>
        <taxon>Nematoda</taxon>
        <taxon>Chromadorea</taxon>
        <taxon>Rhabditida</taxon>
        <taxon>Rhabditina</taxon>
        <taxon>Rhabditomorpha</taxon>
        <taxon>Rhabditoidea</taxon>
        <taxon>Rhabditidae</taxon>
        <taxon>Peloderinae</taxon>
        <taxon>Caenorhabditis</taxon>
    </lineage>
</organism>
<dbReference type="GO" id="GO:0008528">
    <property type="term" value="F:G protein-coupled peptide receptor activity"/>
    <property type="evidence" value="ECO:0007669"/>
    <property type="project" value="InterPro"/>
</dbReference>
<dbReference type="PANTHER" id="PTHR46273">
    <property type="entry name" value="MYOSUPPRESSIN RECEPTOR 1, ISOFORM B-RELATED"/>
    <property type="match status" value="1"/>
</dbReference>
<feature type="transmembrane region" description="Helical" evidence="5">
    <location>
        <begin position="288"/>
        <end position="310"/>
    </location>
</feature>
<feature type="transmembrane region" description="Helical" evidence="5">
    <location>
        <begin position="241"/>
        <end position="268"/>
    </location>
</feature>
<gene>
    <name evidence="7" type="ORF">CAMP_LOCUS7077</name>
</gene>
<dbReference type="Gene3D" id="1.20.1070.10">
    <property type="entry name" value="Rhodopsin 7-helix transmembrane proteins"/>
    <property type="match status" value="1"/>
</dbReference>
<comment type="subcellular location">
    <subcellularLocation>
        <location evidence="1">Membrane</location>
    </subcellularLocation>
</comment>
<evidence type="ECO:0000313" key="7">
    <source>
        <dbReference type="EMBL" id="CAI5444440.1"/>
    </source>
</evidence>
<protein>
    <recommendedName>
        <fullName evidence="6">G-protein coupled receptors family 1 profile domain-containing protein</fullName>
    </recommendedName>
</protein>
<dbReference type="Pfam" id="PF10324">
    <property type="entry name" value="7TM_GPCR_Srw"/>
    <property type="match status" value="2"/>
</dbReference>